<evidence type="ECO:0000313" key="2">
    <source>
        <dbReference type="Proteomes" id="UP000827092"/>
    </source>
</evidence>
<dbReference type="AlphaFoldDB" id="A0AAV6VS47"/>
<reference evidence="1 2" key="1">
    <citation type="journal article" date="2022" name="Nat. Ecol. Evol.">
        <title>A masculinizing supergene underlies an exaggerated male reproductive morph in a spider.</title>
        <authorList>
            <person name="Hendrickx F."/>
            <person name="De Corte Z."/>
            <person name="Sonet G."/>
            <person name="Van Belleghem S.M."/>
            <person name="Kostlbacher S."/>
            <person name="Vangestel C."/>
        </authorList>
    </citation>
    <scope>NUCLEOTIDE SEQUENCE [LARGE SCALE GENOMIC DNA]</scope>
    <source>
        <strain evidence="1">W744_W776</strain>
    </source>
</reference>
<dbReference type="EMBL" id="JAFNEN010000026">
    <property type="protein sequence ID" value="KAG8199507.1"/>
    <property type="molecule type" value="Genomic_DNA"/>
</dbReference>
<organism evidence="1 2">
    <name type="scientific">Oedothorax gibbosus</name>
    <dbReference type="NCBI Taxonomy" id="931172"/>
    <lineage>
        <taxon>Eukaryota</taxon>
        <taxon>Metazoa</taxon>
        <taxon>Ecdysozoa</taxon>
        <taxon>Arthropoda</taxon>
        <taxon>Chelicerata</taxon>
        <taxon>Arachnida</taxon>
        <taxon>Araneae</taxon>
        <taxon>Araneomorphae</taxon>
        <taxon>Entelegynae</taxon>
        <taxon>Araneoidea</taxon>
        <taxon>Linyphiidae</taxon>
        <taxon>Erigoninae</taxon>
        <taxon>Oedothorax</taxon>
    </lineage>
</organism>
<keyword evidence="2" id="KW-1185">Reference proteome</keyword>
<name>A0AAV6VS47_9ARAC</name>
<accession>A0AAV6VS47</accession>
<proteinExistence type="predicted"/>
<comment type="caution">
    <text evidence="1">The sequence shown here is derived from an EMBL/GenBank/DDBJ whole genome shotgun (WGS) entry which is preliminary data.</text>
</comment>
<evidence type="ECO:0000313" key="1">
    <source>
        <dbReference type="EMBL" id="KAG8199507.1"/>
    </source>
</evidence>
<protein>
    <submittedName>
        <fullName evidence="1">Uncharacterized protein</fullName>
    </submittedName>
</protein>
<gene>
    <name evidence="1" type="ORF">JTE90_009354</name>
</gene>
<dbReference type="Proteomes" id="UP000827092">
    <property type="component" value="Unassembled WGS sequence"/>
</dbReference>
<sequence>MKAFTTLLHLTERVSKYMYPPHPSMNPLHSKKNTPLSLSSFSHYLCKPSLRHILQKVMLLIPSGALREST</sequence>